<dbReference type="SMART" id="SM00869">
    <property type="entry name" value="Autotransporter"/>
    <property type="match status" value="1"/>
</dbReference>
<dbReference type="Proteomes" id="UP000864563">
    <property type="component" value="Unassembled WGS sequence"/>
</dbReference>
<dbReference type="Gene3D" id="2.160.20.20">
    <property type="match status" value="1"/>
</dbReference>
<dbReference type="GO" id="GO:0019867">
    <property type="term" value="C:outer membrane"/>
    <property type="evidence" value="ECO:0007669"/>
    <property type="project" value="InterPro"/>
</dbReference>
<name>A0A8H9TVM1_9ENTR</name>
<sequence>MNKVFRVVRNEATGAWVAAPEFAKTQGKRKGRRAMTGLVMTLATLVSTLSGVAPSVAATITIQPGDTAYLSQIYGTGATQTTRLADLIFNGTSTAPATLIVDRNTTLDSDSWLFNATGNAVNQITLSGSRRAVIKLLDGIDMTISKSVGGAVYNSGTASGIVYELGNGSQLRFVDNHANNGYRSLIISNSDVVFRGANGTVVFDNNSAYTYDPAIDTTDADIVFEGNATLTNNVNYGIAGGVMRTHYTGDMIFSGPDATVIIGNNSAISSGGALFSDGNVQFYGNADIYGNRAVKDTAGAIVAQTGLVMETNGTDGIHVHGNYSNRESAGAILIGNGTNYTGKSLLHAKNSDIQFYNNYTQVGNGATPSLTNAVANAINIRQPNGTMNIAAEAGRQVLFRDPITSFNANGTAVNVIVGINTTNGSDITDGKVTFTGEDFTAGSLSTQSRIYANTTVYGGELELKDNAQYGMNTSNTRFTLRNGATLVSTGTAANTVNGLSSGTMTFADGSLIKSRGDSKLNLNAGSRLIGTATGDTVTIETDGDDQLTLSGILSGPGKLEKAGTGTLSTANANQFLNTGGFNVREGTLNAQNMAQSFSSLDIQKDALMTMGNSGANLTITDRAMIAGALENVQTLNKTGGGDLQIANSVTANRLDMSGGTLKIDAGKTLNIVADGKLGNDVATQVDIASDPALSANTLALLGNNTLDITGYAPRTDENRYTLVHTQNGISGDFSYTVAGQALQDYVDIDHFLIGWARKDEDSKNVIAKFGLVWSNTENASAHGTFNITDGNSFTLGDTLKDNLNTGAFAFGWDGKSLSKIGNGTLIFSAINGYTGSTTVNAGTLRTDIANTLNSSSDIIINNGVLDLNGNDQQVNRLSGSGGTLMLNGATLTAVNDSDNTRFEGDITNGSVAGGHFIKTGEGSLTLAGQTNWTTDTELNAGELILDGVNGGARLTSNIIGASGSSLTLQNGAQLTGWIDPTDVDIDAASRWNMTADSLINSLSNAGTIAISAPTSNGVKTLTVEGDYTGNDGLIAMNTALGGDDSPTDKLTVRGDSVGNTRVTVNNVGGTGAQTVNGIELVQVDGNSAGNFALTTGTVEAGAYVYTLAKGTGSAAKNWYLTSKWAGSVSPQVPKAPVVDPGAADALRPEAGSYISNIAAANTLFSTRLHDRLGEPQYTDALKGEGLVASMWMRHVGGHERSSAGDGQLKTRSNRYVLQLGGDIAQWSTDGTDRWHLGVMGGYANAHSNTRSDRAGYGSDGRISGYSAGLYGTWYQNEADKTGAYVDSWMLYNRFDSRVEADNREGDSYHSKGLTASLEAGYTLKAGEFNGSQGTLNSWYVQPQAQVTWMGVKDSAHTRKDGTRIETQGDGNIQTRLGVRTYLNSHHKMDDGQQREFQPFVEVNWIHNTETFGVRMGGTKVSRDGARNLGEIRTGVEGKVNNRLSVWGNVGVQMGDKGYSDTQGMLGIKYSW</sequence>
<dbReference type="Gene3D" id="2.40.128.130">
    <property type="entry name" value="Autotransporter beta-domain"/>
    <property type="match status" value="1"/>
</dbReference>
<dbReference type="CDD" id="cd01344">
    <property type="entry name" value="PL2_Passenger_AT"/>
    <property type="match status" value="1"/>
</dbReference>
<dbReference type="PANTHER" id="PTHR12338">
    <property type="entry name" value="AUTOTRANSPORTER"/>
    <property type="match status" value="1"/>
</dbReference>
<dbReference type="Pfam" id="PF12951">
    <property type="entry name" value="PATR"/>
    <property type="match status" value="3"/>
</dbReference>
<accession>A0A8H9TVM1</accession>
<comment type="caution">
    <text evidence="3">The sequence shown here is derived from an EMBL/GenBank/DDBJ whole genome shotgun (WGS) entry which is preliminary data.</text>
</comment>
<dbReference type="InterPro" id="IPR006315">
    <property type="entry name" value="OM_autotransptr_brl_dom"/>
</dbReference>
<dbReference type="Pfam" id="PF13018">
    <property type="entry name" value="ESPR"/>
    <property type="match status" value="1"/>
</dbReference>
<protein>
    <submittedName>
        <fullName evidence="3">Autotransporter outer membrane beta-barrel domain-containing protein</fullName>
    </submittedName>
</protein>
<reference evidence="3" key="1">
    <citation type="journal article" date="2018" name="Genome Biol.">
        <title>SKESA: strategic k-mer extension for scrupulous assemblies.</title>
        <authorList>
            <person name="Souvorov A."/>
            <person name="Agarwala R."/>
            <person name="Lipman D.J."/>
        </authorList>
    </citation>
    <scope>NUCLEOTIDE SEQUENCE</scope>
    <source>
        <strain evidence="3">YDC697-2</strain>
    </source>
</reference>
<dbReference type="NCBIfam" id="TIGR02601">
    <property type="entry name" value="autotrns_rpt"/>
    <property type="match status" value="2"/>
</dbReference>
<evidence type="ECO:0000256" key="1">
    <source>
        <dbReference type="ARBA" id="ARBA00022729"/>
    </source>
</evidence>
<keyword evidence="1" id="KW-0732">Signal</keyword>
<dbReference type="InterPro" id="IPR012332">
    <property type="entry name" value="Autotransporter_pectin_lyase_C"/>
</dbReference>
<dbReference type="EMBL" id="DACSDU010000008">
    <property type="protein sequence ID" value="HAT1585958.1"/>
    <property type="molecule type" value="Genomic_DNA"/>
</dbReference>
<dbReference type="NCBIfam" id="TIGR01414">
    <property type="entry name" value="autotrans_barl"/>
    <property type="match status" value="1"/>
</dbReference>
<dbReference type="PANTHER" id="PTHR12338:SF5">
    <property type="entry name" value="ANTIGEN 43-RELATED"/>
    <property type="match status" value="1"/>
</dbReference>
<gene>
    <name evidence="3" type="ORF">I8Y00_002305</name>
</gene>
<dbReference type="InterPro" id="IPR050909">
    <property type="entry name" value="Bact_Autotransporter_VF"/>
</dbReference>
<proteinExistence type="predicted"/>
<dbReference type="InterPro" id="IPR013425">
    <property type="entry name" value="Autotrns_rpt"/>
</dbReference>
<dbReference type="Pfam" id="PF18883">
    <property type="entry name" value="AC_1"/>
    <property type="match status" value="1"/>
</dbReference>
<organism evidence="3">
    <name type="scientific">Citrobacter farmeri</name>
    <dbReference type="NCBI Taxonomy" id="67824"/>
    <lineage>
        <taxon>Bacteria</taxon>
        <taxon>Pseudomonadati</taxon>
        <taxon>Pseudomonadota</taxon>
        <taxon>Gammaproteobacteria</taxon>
        <taxon>Enterobacterales</taxon>
        <taxon>Enterobacteriaceae</taxon>
        <taxon>Citrobacter</taxon>
    </lineage>
</organism>
<dbReference type="Pfam" id="PF03797">
    <property type="entry name" value="Autotransporter"/>
    <property type="match status" value="1"/>
</dbReference>
<dbReference type="InterPro" id="IPR024973">
    <property type="entry name" value="ESPR"/>
</dbReference>
<dbReference type="InterPro" id="IPR005546">
    <property type="entry name" value="Autotransporte_beta"/>
</dbReference>
<keyword evidence="2" id="KW-0843">Virulence</keyword>
<evidence type="ECO:0000256" key="2">
    <source>
        <dbReference type="ARBA" id="ARBA00023026"/>
    </source>
</evidence>
<dbReference type="InterPro" id="IPR043990">
    <property type="entry name" value="AC_1"/>
</dbReference>
<dbReference type="InterPro" id="IPR036709">
    <property type="entry name" value="Autotransporte_beta_dom_sf"/>
</dbReference>
<dbReference type="SUPFAM" id="SSF103515">
    <property type="entry name" value="Autotransporter"/>
    <property type="match status" value="1"/>
</dbReference>
<evidence type="ECO:0000313" key="3">
    <source>
        <dbReference type="EMBL" id="HAT1585958.1"/>
    </source>
</evidence>
<dbReference type="PROSITE" id="PS51208">
    <property type="entry name" value="AUTOTRANSPORTER"/>
    <property type="match status" value="1"/>
</dbReference>
<dbReference type="SUPFAM" id="SSF51126">
    <property type="entry name" value="Pectin lyase-like"/>
    <property type="match status" value="1"/>
</dbReference>
<reference evidence="3" key="2">
    <citation type="submission" date="2020-11" db="EMBL/GenBank/DDBJ databases">
        <authorList>
            <consortium name="NCBI Pathogen Detection Project"/>
        </authorList>
    </citation>
    <scope>NUCLEOTIDE SEQUENCE</scope>
    <source>
        <strain evidence="3">YDC697-2</strain>
    </source>
</reference>
<dbReference type="InterPro" id="IPR011050">
    <property type="entry name" value="Pectin_lyase_fold/virulence"/>
</dbReference>